<comment type="caution">
    <text evidence="1">The sequence shown here is derived from an EMBL/GenBank/DDBJ whole genome shotgun (WGS) entry which is preliminary data.</text>
</comment>
<dbReference type="VEuPathDB" id="ToxoDB:LOC34621786"/>
<keyword evidence="2" id="KW-1185">Reference proteome</keyword>
<proteinExistence type="predicted"/>
<dbReference type="Gene3D" id="1.10.287.700">
    <property type="entry name" value="Helix hairpin bin"/>
    <property type="match status" value="1"/>
</dbReference>
<dbReference type="VEuPathDB" id="ToxoDB:cyc_05433"/>
<reference evidence="1 2" key="1">
    <citation type="journal article" date="2016" name="BMC Genomics">
        <title>Comparative genomics reveals Cyclospora cayetanensis possesses coccidia-like metabolism and invasion components but unique surface antigens.</title>
        <authorList>
            <person name="Liu S."/>
            <person name="Wang L."/>
            <person name="Zheng H."/>
            <person name="Xu Z."/>
            <person name="Roellig D.M."/>
            <person name="Li N."/>
            <person name="Frace M.A."/>
            <person name="Tang K."/>
            <person name="Arrowood M.J."/>
            <person name="Moss D.M."/>
            <person name="Zhang L."/>
            <person name="Feng Y."/>
            <person name="Xiao L."/>
        </authorList>
    </citation>
    <scope>NUCLEOTIDE SEQUENCE [LARGE SCALE GENOMIC DNA]</scope>
    <source>
        <strain evidence="1 2">CHN_HEN01</strain>
    </source>
</reference>
<sequence length="290" mass="31828">MWRPQVVYHVTAVCSLLLLLSQSSNASEGNSISHAGVLDSVIKPHSQQHGLRREEGPLEGSQALVEQQARGGANQSDEDVELESSELNAGTETTPSEHSNEEIGQALERFLTVEREALEELQEQLDASYEGEKPSGTANFLQANNVETPLEVSNTQAELPGHNTSADRFDGTQGEEEQEEQTLESRRHAGSRFKRFIDKARDSAKHALKKLKAEGHNLAENVEDMAHDAKKGLRNAWEKTSDAVKRGLKGAKSRLTDTVSRIRDKMHNEGKEGANATDEESGLTHSTAEN</sequence>
<organism evidence="1 2">
    <name type="scientific">Cyclospora cayetanensis</name>
    <dbReference type="NCBI Taxonomy" id="88456"/>
    <lineage>
        <taxon>Eukaryota</taxon>
        <taxon>Sar</taxon>
        <taxon>Alveolata</taxon>
        <taxon>Apicomplexa</taxon>
        <taxon>Conoidasida</taxon>
        <taxon>Coccidia</taxon>
        <taxon>Eucoccidiorida</taxon>
        <taxon>Eimeriorina</taxon>
        <taxon>Eimeriidae</taxon>
        <taxon>Cyclospora</taxon>
    </lineage>
</organism>
<evidence type="ECO:0000313" key="1">
    <source>
        <dbReference type="EMBL" id="OEH75898.1"/>
    </source>
</evidence>
<accession>A0A1D3CXH7</accession>
<name>A0A1D3CXH7_9EIME</name>
<dbReference type="EMBL" id="JROU02001594">
    <property type="protein sequence ID" value="OEH75898.1"/>
    <property type="molecule type" value="Genomic_DNA"/>
</dbReference>
<evidence type="ECO:0000313" key="2">
    <source>
        <dbReference type="Proteomes" id="UP000095192"/>
    </source>
</evidence>
<dbReference type="AlphaFoldDB" id="A0A1D3CXH7"/>
<gene>
    <name evidence="1" type="ORF">cyc_05433</name>
</gene>
<dbReference type="GeneID" id="34621786"/>
<protein>
    <submittedName>
        <fullName evidence="1">Uncharacterized protein</fullName>
    </submittedName>
</protein>
<dbReference type="Proteomes" id="UP000095192">
    <property type="component" value="Unassembled WGS sequence"/>
</dbReference>